<dbReference type="SUPFAM" id="SSF49723">
    <property type="entry name" value="Lipase/lipooxygenase domain (PLAT/LH2 domain)"/>
    <property type="match status" value="1"/>
</dbReference>
<dbReference type="Pfam" id="PF06232">
    <property type="entry name" value="ATS3"/>
    <property type="match status" value="1"/>
</dbReference>
<keyword evidence="1" id="KW-0732">Signal</keyword>
<dbReference type="RefSeq" id="XP_027343451.1">
    <property type="nucleotide sequence ID" value="XM_027487650.1"/>
</dbReference>
<feature type="chain" id="PRO_5034874753" evidence="1">
    <location>
        <begin position="22"/>
        <end position="170"/>
    </location>
</feature>
<dbReference type="AlphaFoldDB" id="A0A8B8KI46"/>
<keyword evidence="2" id="KW-1185">Reference proteome</keyword>
<reference evidence="3" key="2">
    <citation type="submission" date="2025-08" db="UniProtKB">
        <authorList>
            <consortium name="RefSeq"/>
        </authorList>
    </citation>
    <scope>IDENTIFICATION</scope>
    <source>
        <tissue evidence="3">Young leaves</tissue>
    </source>
</reference>
<evidence type="ECO:0000313" key="2">
    <source>
        <dbReference type="Proteomes" id="UP000694853"/>
    </source>
</evidence>
<reference evidence="2" key="1">
    <citation type="journal article" date="2019" name="Toxins">
        <title>Detection of Abrin-Like and Prepropulchellin-Like Toxin Genes and Transcripts Using Whole Genome Sequencing and Full-Length Transcript Sequencing of Abrus precatorius.</title>
        <authorList>
            <person name="Hovde B.T."/>
            <person name="Daligault H.E."/>
            <person name="Hanschen E.R."/>
            <person name="Kunde Y.A."/>
            <person name="Johnson M.B."/>
            <person name="Starkenburg S.R."/>
            <person name="Johnson S.L."/>
        </authorList>
    </citation>
    <scope>NUCLEOTIDE SEQUENCE [LARGE SCALE GENOMIC DNA]</scope>
</reference>
<dbReference type="KEGG" id="aprc:113856028"/>
<feature type="signal peptide" evidence="1">
    <location>
        <begin position="1"/>
        <end position="21"/>
    </location>
</feature>
<proteinExistence type="predicted"/>
<organism evidence="2 3">
    <name type="scientific">Abrus precatorius</name>
    <name type="common">Indian licorice</name>
    <name type="synonym">Glycine abrus</name>
    <dbReference type="NCBI Taxonomy" id="3816"/>
    <lineage>
        <taxon>Eukaryota</taxon>
        <taxon>Viridiplantae</taxon>
        <taxon>Streptophyta</taxon>
        <taxon>Embryophyta</taxon>
        <taxon>Tracheophyta</taxon>
        <taxon>Spermatophyta</taxon>
        <taxon>Magnoliopsida</taxon>
        <taxon>eudicotyledons</taxon>
        <taxon>Gunneridae</taxon>
        <taxon>Pentapetalae</taxon>
        <taxon>rosids</taxon>
        <taxon>fabids</taxon>
        <taxon>Fabales</taxon>
        <taxon>Fabaceae</taxon>
        <taxon>Papilionoideae</taxon>
        <taxon>50 kb inversion clade</taxon>
        <taxon>NPAAA clade</taxon>
        <taxon>indigoferoid/millettioid clade</taxon>
        <taxon>Abreae</taxon>
        <taxon>Abrus</taxon>
    </lineage>
</organism>
<dbReference type="Proteomes" id="UP000694853">
    <property type="component" value="Unplaced"/>
</dbReference>
<dbReference type="InterPro" id="IPR010417">
    <property type="entry name" value="Embryo-specific_ATS3"/>
</dbReference>
<dbReference type="GeneID" id="113856028"/>
<name>A0A8B8KI46_ABRPR</name>
<evidence type="ECO:0000313" key="3">
    <source>
        <dbReference type="RefSeq" id="XP_027343451.1"/>
    </source>
</evidence>
<sequence length="170" mass="19160">MNALTLISTLTFCIIAAFSLAAPIAMQSQPNKSFKLNQTQQQNECIGCCTYTIIIKTSCSSPTNTRDEINLIFGDDYGNKVYVPRLDDPNSGKFNQCSTDKFEIYRPCLRPLCYLLLYRTGVDGWIPNTVTIYDYFHQPFIFHYEIDANLGSYGTDNCNMVSSNDATLIP</sequence>
<dbReference type="InterPro" id="IPR036392">
    <property type="entry name" value="PLAT/LH2_dom_sf"/>
</dbReference>
<dbReference type="Gene3D" id="2.60.60.20">
    <property type="entry name" value="PLAT/LH2 domain"/>
    <property type="match status" value="1"/>
</dbReference>
<dbReference type="PANTHER" id="PTHR31718:SF31">
    <property type="entry name" value="OS01G0172800 PROTEIN"/>
    <property type="match status" value="1"/>
</dbReference>
<dbReference type="OrthoDB" id="817978at2759"/>
<evidence type="ECO:0000256" key="1">
    <source>
        <dbReference type="SAM" id="SignalP"/>
    </source>
</evidence>
<dbReference type="CDD" id="cd00113">
    <property type="entry name" value="PLAT"/>
    <property type="match status" value="1"/>
</dbReference>
<gene>
    <name evidence="3" type="primary">LOC113856028</name>
</gene>
<accession>A0A8B8KI46</accession>
<protein>
    <submittedName>
        <fullName evidence="3">Embryo-specific protein ATS3B-like</fullName>
    </submittedName>
</protein>
<dbReference type="PANTHER" id="PTHR31718">
    <property type="entry name" value="PLAT DOMAIN-CONTAINING PROTEIN"/>
    <property type="match status" value="1"/>
</dbReference>